<comment type="similarity">
    <text evidence="1">Belongs to the UPF0262 family.</text>
</comment>
<evidence type="ECO:0000256" key="2">
    <source>
        <dbReference type="SAM" id="MobiDB-lite"/>
    </source>
</evidence>
<sequence>MRREFAAGHRRGGRHAGQGRRPDRSCALGFDPPQRARSLKLNSGSQKRLAQVTLDENSIGRGSADQEHERAIAIYDLIEDNKFGVVGHDGGPYSLVIALHDAKLALAVSDQEGAGVVTHILSLTPFKRILKDYFMVCESYYAAIRSATPSRIEAIDMGRRGLHNEGAHLLLERLKGKIDTDIDTARRIFTLVTALHWRG</sequence>
<dbReference type="HAMAP" id="MF_00678">
    <property type="entry name" value="UPF0262"/>
    <property type="match status" value="1"/>
</dbReference>
<keyword evidence="4" id="KW-1185">Reference proteome</keyword>
<dbReference type="Proteomes" id="UP000309061">
    <property type="component" value="Chromosome"/>
</dbReference>
<dbReference type="EMBL" id="CP046052">
    <property type="protein sequence ID" value="QGM47109.1"/>
    <property type="molecule type" value="Genomic_DNA"/>
</dbReference>
<name>A0A6B8KHM3_9HYPH</name>
<dbReference type="NCBIfam" id="NF002769">
    <property type="entry name" value="PRK02853.1"/>
    <property type="match status" value="1"/>
</dbReference>
<dbReference type="AlphaFoldDB" id="A0A6B8KHM3"/>
<evidence type="ECO:0000256" key="1">
    <source>
        <dbReference type="HAMAP-Rule" id="MF_00678"/>
    </source>
</evidence>
<evidence type="ECO:0000313" key="3">
    <source>
        <dbReference type="EMBL" id="QGM47109.1"/>
    </source>
</evidence>
<protein>
    <recommendedName>
        <fullName evidence="1">UPF0262 protein H2LOC_016210</fullName>
    </recommendedName>
</protein>
<dbReference type="InterPro" id="IPR008321">
    <property type="entry name" value="UCP032146"/>
</dbReference>
<feature type="compositionally biased region" description="Basic residues" evidence="2">
    <location>
        <begin position="8"/>
        <end position="18"/>
    </location>
</feature>
<dbReference type="KEGG" id="mhey:H2LOC_016210"/>
<gene>
    <name evidence="3" type="ORF">H2LOC_016210</name>
</gene>
<dbReference type="Pfam" id="PF06793">
    <property type="entry name" value="UPF0262"/>
    <property type="match status" value="1"/>
</dbReference>
<dbReference type="OrthoDB" id="9798434at2"/>
<reference evidence="3 4" key="1">
    <citation type="submission" date="2019-11" db="EMBL/GenBank/DDBJ databases">
        <title>The genome sequence of Methylocystis heyeri.</title>
        <authorList>
            <person name="Oshkin I.Y."/>
            <person name="Miroshnikov K."/>
            <person name="Dedysh S.N."/>
        </authorList>
    </citation>
    <scope>NUCLEOTIDE SEQUENCE [LARGE SCALE GENOMIC DNA]</scope>
    <source>
        <strain evidence="3 4">H2</strain>
    </source>
</reference>
<accession>A0A6B8KHM3</accession>
<proteinExistence type="inferred from homology"/>
<feature type="region of interest" description="Disordered" evidence="2">
    <location>
        <begin position="1"/>
        <end position="32"/>
    </location>
</feature>
<organism evidence="3 4">
    <name type="scientific">Methylocystis heyeri</name>
    <dbReference type="NCBI Taxonomy" id="391905"/>
    <lineage>
        <taxon>Bacteria</taxon>
        <taxon>Pseudomonadati</taxon>
        <taxon>Pseudomonadota</taxon>
        <taxon>Alphaproteobacteria</taxon>
        <taxon>Hyphomicrobiales</taxon>
        <taxon>Methylocystaceae</taxon>
        <taxon>Methylocystis</taxon>
    </lineage>
</organism>
<evidence type="ECO:0000313" key="4">
    <source>
        <dbReference type="Proteomes" id="UP000309061"/>
    </source>
</evidence>